<name>A0A1S1V8V0_9FIRM</name>
<accession>A0A1S1V8V0</accession>
<keyword evidence="2" id="KW-1185">Reference proteome</keyword>
<dbReference type="EMBL" id="MKIE01000002">
    <property type="protein sequence ID" value="OHW62934.1"/>
    <property type="molecule type" value="Genomic_DNA"/>
</dbReference>
<organism evidence="1 2">
    <name type="scientific">Andreesenia angusta</name>
    <dbReference type="NCBI Taxonomy" id="39480"/>
    <lineage>
        <taxon>Bacteria</taxon>
        <taxon>Bacillati</taxon>
        <taxon>Bacillota</taxon>
        <taxon>Tissierellia</taxon>
        <taxon>Tissierellales</taxon>
        <taxon>Gottschalkiaceae</taxon>
        <taxon>Andreesenia</taxon>
    </lineage>
</organism>
<dbReference type="Proteomes" id="UP000180254">
    <property type="component" value="Unassembled WGS sequence"/>
</dbReference>
<dbReference type="RefSeq" id="WP_071061773.1">
    <property type="nucleotide sequence ID" value="NZ_MKIE01000002.1"/>
</dbReference>
<dbReference type="STRING" id="39480.EUAN_07180"/>
<reference evidence="1 2" key="1">
    <citation type="submission" date="2016-09" db="EMBL/GenBank/DDBJ databases">
        <title>Genome sequence of Eubacterium angustum.</title>
        <authorList>
            <person name="Poehlein A."/>
            <person name="Daniel R."/>
        </authorList>
    </citation>
    <scope>NUCLEOTIDE SEQUENCE [LARGE SCALE GENOMIC DNA]</scope>
    <source>
        <strain evidence="1 2">DSM 1989</strain>
    </source>
</reference>
<sequence length="319" mass="36695">MESTKLKRAVVKEELVALTGDFKLAIILNQMIYWSERVRDYDKFIAEEKARYDKEGREIEMDLQNGWIYKTAEELAEETMMGLSPSNMRTQIKKLVGAGYLSERTNPNLKWDRTKQYRVDIVKIQIELLKLGYALEGYSLDGAFSAISEIEKASEENEKCNSMNQKIKPHKTEIPTIQNENAIPEITTETTTDTTTHTMEPEETVESKDSLEDKDQIQNIVCVLDKKISYAEAKRILKAARGDMELIRAKYQIAKKTGYRNLMGYMLKAIEEDWEEPKDYAPLVATDSIAKKTSFHNFESRASKYSNDELEALIRAKNS</sequence>
<dbReference type="AlphaFoldDB" id="A0A1S1V8V0"/>
<gene>
    <name evidence="1" type="ORF">EUAN_07180</name>
</gene>
<comment type="caution">
    <text evidence="1">The sequence shown here is derived from an EMBL/GenBank/DDBJ whole genome shotgun (WGS) entry which is preliminary data.</text>
</comment>
<protein>
    <submittedName>
        <fullName evidence="1">Uncharacterized protein</fullName>
    </submittedName>
</protein>
<evidence type="ECO:0000313" key="2">
    <source>
        <dbReference type="Proteomes" id="UP000180254"/>
    </source>
</evidence>
<evidence type="ECO:0000313" key="1">
    <source>
        <dbReference type="EMBL" id="OHW62934.1"/>
    </source>
</evidence>
<dbReference type="OrthoDB" id="1258529at2"/>
<proteinExistence type="predicted"/>